<accession>A0A1I7ZDJ6</accession>
<dbReference type="PANTHER" id="PTHR21696:SF2">
    <property type="entry name" value="PROTEIN UNC-79 HOMOLOG"/>
    <property type="match status" value="1"/>
</dbReference>
<dbReference type="InterPro" id="IPR024855">
    <property type="entry name" value="UNC79"/>
</dbReference>
<dbReference type="Proteomes" id="UP000095287">
    <property type="component" value="Unplaced"/>
</dbReference>
<evidence type="ECO:0000256" key="1">
    <source>
        <dbReference type="SAM" id="Phobius"/>
    </source>
</evidence>
<evidence type="ECO:0000313" key="3">
    <source>
        <dbReference type="WBParaSite" id="L893_g25460.t1"/>
    </source>
</evidence>
<evidence type="ECO:0000313" key="2">
    <source>
        <dbReference type="Proteomes" id="UP000095287"/>
    </source>
</evidence>
<keyword evidence="1" id="KW-0472">Membrane</keyword>
<dbReference type="AlphaFoldDB" id="A0A1I7ZDJ6"/>
<sequence>MNNPPPVEDLVHQLKNKVRPKCLPILSPCFPIPASDSPPALDGLFTQILHLFSWLSLSLLMPYFLVSAKIRTLTEFHVRISCSQQPPSNVEIIATLRYFHQTLIGFLKDVPSVHADAFEKFNPDLPRANLYPNLNYSGLFYGIVNLLDAFPMLQSGQAGQFLIIQKT</sequence>
<name>A0A1I7ZDJ6_9BILA</name>
<keyword evidence="1" id="KW-1133">Transmembrane helix</keyword>
<proteinExistence type="predicted"/>
<organism evidence="2 3">
    <name type="scientific">Steinernema glaseri</name>
    <dbReference type="NCBI Taxonomy" id="37863"/>
    <lineage>
        <taxon>Eukaryota</taxon>
        <taxon>Metazoa</taxon>
        <taxon>Ecdysozoa</taxon>
        <taxon>Nematoda</taxon>
        <taxon>Chromadorea</taxon>
        <taxon>Rhabditida</taxon>
        <taxon>Tylenchina</taxon>
        <taxon>Panagrolaimomorpha</taxon>
        <taxon>Strongyloidoidea</taxon>
        <taxon>Steinernematidae</taxon>
        <taxon>Steinernema</taxon>
    </lineage>
</organism>
<dbReference type="PANTHER" id="PTHR21696">
    <property type="entry name" value="PROTEIN UNC-79 HOMOLOG"/>
    <property type="match status" value="1"/>
</dbReference>
<dbReference type="WBParaSite" id="L893_g25460.t1">
    <property type="protein sequence ID" value="L893_g25460.t1"/>
    <property type="gene ID" value="L893_g25460"/>
</dbReference>
<protein>
    <submittedName>
        <fullName evidence="3">ELMO domain-containing protein</fullName>
    </submittedName>
</protein>
<feature type="transmembrane region" description="Helical" evidence="1">
    <location>
        <begin position="44"/>
        <end position="66"/>
    </location>
</feature>
<reference evidence="3" key="1">
    <citation type="submission" date="2016-11" db="UniProtKB">
        <authorList>
            <consortium name="WormBaseParasite"/>
        </authorList>
    </citation>
    <scope>IDENTIFICATION</scope>
</reference>
<keyword evidence="2" id="KW-1185">Reference proteome</keyword>
<keyword evidence="1" id="KW-0812">Transmembrane</keyword>